<dbReference type="Gene3D" id="3.40.50.200">
    <property type="entry name" value="Peptidase S8/S53 domain"/>
    <property type="match status" value="1"/>
</dbReference>
<feature type="domain" description="Peptidase S8/S53" evidence="6">
    <location>
        <begin position="13"/>
        <end position="145"/>
    </location>
</feature>
<dbReference type="Proteomes" id="UP000007110">
    <property type="component" value="Unassembled WGS sequence"/>
</dbReference>
<reference evidence="7" key="2">
    <citation type="submission" date="2021-01" db="UniProtKB">
        <authorList>
            <consortium name="EnsemblMetazoa"/>
        </authorList>
    </citation>
    <scope>IDENTIFICATION</scope>
</reference>
<keyword evidence="4" id="KW-0720">Serine protease</keyword>
<evidence type="ECO:0000256" key="3">
    <source>
        <dbReference type="ARBA" id="ARBA00022801"/>
    </source>
</evidence>
<dbReference type="OMA" id="INWATND"/>
<protein>
    <recommendedName>
        <fullName evidence="6">Peptidase S8/S53 domain-containing protein</fullName>
    </recommendedName>
</protein>
<evidence type="ECO:0000313" key="7">
    <source>
        <dbReference type="EnsemblMetazoa" id="XP_030845767"/>
    </source>
</evidence>
<evidence type="ECO:0000259" key="6">
    <source>
        <dbReference type="Pfam" id="PF00082"/>
    </source>
</evidence>
<keyword evidence="8" id="KW-1185">Reference proteome</keyword>
<sequence>MTRSLDDLGVNWVIEQATRLKARRRPSVASISITAPYSRALNEAVDAMVDAGVETAVAAGNDNTNACDYSPGSSAKVLTVGSTYDTDGRLISSNYGPCIDIFSPGAYTVSTWIGASNRATETLTGTSMACAHVAGALALYLTQDELMHQSTANVVTDPGPGSPNRFLYIQKKR</sequence>
<keyword evidence="2" id="KW-0645">Protease</keyword>
<evidence type="ECO:0000256" key="2">
    <source>
        <dbReference type="ARBA" id="ARBA00022670"/>
    </source>
</evidence>
<evidence type="ECO:0000256" key="4">
    <source>
        <dbReference type="ARBA" id="ARBA00022825"/>
    </source>
</evidence>
<dbReference type="InterPro" id="IPR000209">
    <property type="entry name" value="Peptidase_S8/S53_dom"/>
</dbReference>
<dbReference type="OrthoDB" id="206201at2759"/>
<dbReference type="InterPro" id="IPR050131">
    <property type="entry name" value="Peptidase_S8_subtilisin-like"/>
</dbReference>
<dbReference type="AlphaFoldDB" id="A0A7M7P5M2"/>
<name>A0A7M7P5M2_STRPU</name>
<dbReference type="Pfam" id="PF00082">
    <property type="entry name" value="Peptidase_S8"/>
    <property type="match status" value="1"/>
</dbReference>
<comment type="similarity">
    <text evidence="1 5">Belongs to the peptidase S8 family.</text>
</comment>
<dbReference type="InParanoid" id="A0A7M7P5M2"/>
<proteinExistence type="inferred from homology"/>
<dbReference type="GeneID" id="755963"/>
<dbReference type="PANTHER" id="PTHR43806">
    <property type="entry name" value="PEPTIDASE S8"/>
    <property type="match status" value="1"/>
</dbReference>
<dbReference type="GO" id="GO:0004252">
    <property type="term" value="F:serine-type endopeptidase activity"/>
    <property type="evidence" value="ECO:0007669"/>
    <property type="project" value="InterPro"/>
</dbReference>
<keyword evidence="3" id="KW-0378">Hydrolase</keyword>
<dbReference type="RefSeq" id="XP_030845767.1">
    <property type="nucleotide sequence ID" value="XM_030989907.1"/>
</dbReference>
<dbReference type="PROSITE" id="PS51892">
    <property type="entry name" value="SUBTILASE"/>
    <property type="match status" value="1"/>
</dbReference>
<dbReference type="InterPro" id="IPR036852">
    <property type="entry name" value="Peptidase_S8/S53_dom_sf"/>
</dbReference>
<comment type="caution">
    <text evidence="5">Lacks conserved residue(s) required for the propagation of feature annotation.</text>
</comment>
<dbReference type="SUPFAM" id="SSF52743">
    <property type="entry name" value="Subtilisin-like"/>
    <property type="match status" value="1"/>
</dbReference>
<dbReference type="KEGG" id="spu:755963"/>
<dbReference type="GO" id="GO:0006508">
    <property type="term" value="P:proteolysis"/>
    <property type="evidence" value="ECO:0007669"/>
    <property type="project" value="UniProtKB-KW"/>
</dbReference>
<evidence type="ECO:0000256" key="1">
    <source>
        <dbReference type="ARBA" id="ARBA00011073"/>
    </source>
</evidence>
<dbReference type="PANTHER" id="PTHR43806:SF11">
    <property type="entry name" value="CEREVISIN-RELATED"/>
    <property type="match status" value="1"/>
</dbReference>
<reference evidence="8" key="1">
    <citation type="submission" date="2015-02" db="EMBL/GenBank/DDBJ databases">
        <title>Genome sequencing for Strongylocentrotus purpuratus.</title>
        <authorList>
            <person name="Murali S."/>
            <person name="Liu Y."/>
            <person name="Vee V."/>
            <person name="English A."/>
            <person name="Wang M."/>
            <person name="Skinner E."/>
            <person name="Han Y."/>
            <person name="Muzny D.M."/>
            <person name="Worley K.C."/>
            <person name="Gibbs R.A."/>
        </authorList>
    </citation>
    <scope>NUCLEOTIDE SEQUENCE</scope>
</reference>
<organism evidence="7 8">
    <name type="scientific">Strongylocentrotus purpuratus</name>
    <name type="common">Purple sea urchin</name>
    <dbReference type="NCBI Taxonomy" id="7668"/>
    <lineage>
        <taxon>Eukaryota</taxon>
        <taxon>Metazoa</taxon>
        <taxon>Echinodermata</taxon>
        <taxon>Eleutherozoa</taxon>
        <taxon>Echinozoa</taxon>
        <taxon>Echinoidea</taxon>
        <taxon>Euechinoidea</taxon>
        <taxon>Echinacea</taxon>
        <taxon>Camarodonta</taxon>
        <taxon>Echinidea</taxon>
        <taxon>Strongylocentrotidae</taxon>
        <taxon>Strongylocentrotus</taxon>
    </lineage>
</organism>
<evidence type="ECO:0000256" key="5">
    <source>
        <dbReference type="PROSITE-ProRule" id="PRU01240"/>
    </source>
</evidence>
<dbReference type="EnsemblMetazoa" id="XM_030989907">
    <property type="protein sequence ID" value="XP_030845767"/>
    <property type="gene ID" value="LOC755963"/>
</dbReference>
<accession>A0A7M7P5M2</accession>
<evidence type="ECO:0000313" key="8">
    <source>
        <dbReference type="Proteomes" id="UP000007110"/>
    </source>
</evidence>